<keyword evidence="2" id="KW-0413">Isomerase</keyword>
<dbReference type="InParanoid" id="M0MHB7"/>
<dbReference type="AlphaFoldDB" id="M0MHB7"/>
<dbReference type="PATRIC" id="fig|1227455.4.peg.1802"/>
<comment type="caution">
    <text evidence="2">The sequence shown here is derived from an EMBL/GenBank/DDBJ whole genome shotgun (WGS) entry which is preliminary data.</text>
</comment>
<evidence type="ECO:0000313" key="2">
    <source>
        <dbReference type="EMBL" id="EMA44743.1"/>
    </source>
</evidence>
<evidence type="ECO:0000259" key="1">
    <source>
        <dbReference type="Pfam" id="PF01261"/>
    </source>
</evidence>
<protein>
    <submittedName>
        <fullName evidence="2">Xylose isomerase domain protein TIM barrel</fullName>
    </submittedName>
</protein>
<dbReference type="Gene3D" id="3.20.20.150">
    <property type="entry name" value="Divalent-metal-dependent TIM barrel enzymes"/>
    <property type="match status" value="1"/>
</dbReference>
<organism evidence="2 3">
    <name type="scientific">Halococcus saccharolyticus DSM 5350</name>
    <dbReference type="NCBI Taxonomy" id="1227455"/>
    <lineage>
        <taxon>Archaea</taxon>
        <taxon>Methanobacteriati</taxon>
        <taxon>Methanobacteriota</taxon>
        <taxon>Stenosarchaea group</taxon>
        <taxon>Halobacteria</taxon>
        <taxon>Halobacteriales</taxon>
        <taxon>Halococcaceae</taxon>
        <taxon>Halococcus</taxon>
    </lineage>
</organism>
<gene>
    <name evidence="2" type="ORF">C449_08799</name>
</gene>
<keyword evidence="3" id="KW-1185">Reference proteome</keyword>
<reference evidence="2 3" key="1">
    <citation type="journal article" date="2014" name="PLoS Genet.">
        <title>Phylogenetically driven sequencing of extremely halophilic archaea reveals strategies for static and dynamic osmo-response.</title>
        <authorList>
            <person name="Becker E.A."/>
            <person name="Seitzer P.M."/>
            <person name="Tritt A."/>
            <person name="Larsen D."/>
            <person name="Krusor M."/>
            <person name="Yao A.I."/>
            <person name="Wu D."/>
            <person name="Madern D."/>
            <person name="Eisen J.A."/>
            <person name="Darling A.E."/>
            <person name="Facciotti M.T."/>
        </authorList>
    </citation>
    <scope>NUCLEOTIDE SEQUENCE [LARGE SCALE GENOMIC DNA]</scope>
    <source>
        <strain evidence="2 3">DSM 5350</strain>
    </source>
</reference>
<dbReference type="GO" id="GO:0016853">
    <property type="term" value="F:isomerase activity"/>
    <property type="evidence" value="ECO:0007669"/>
    <property type="project" value="UniProtKB-KW"/>
</dbReference>
<dbReference type="Proteomes" id="UP000011669">
    <property type="component" value="Unassembled WGS sequence"/>
</dbReference>
<dbReference type="SUPFAM" id="SSF51658">
    <property type="entry name" value="Xylose isomerase-like"/>
    <property type="match status" value="1"/>
</dbReference>
<feature type="domain" description="Xylose isomerase-like TIM barrel" evidence="1">
    <location>
        <begin position="111"/>
        <end position="209"/>
    </location>
</feature>
<dbReference type="InterPro" id="IPR013022">
    <property type="entry name" value="Xyl_isomerase-like_TIM-brl"/>
</dbReference>
<dbReference type="STRING" id="1227455.C449_08799"/>
<proteinExistence type="predicted"/>
<dbReference type="InterPro" id="IPR036237">
    <property type="entry name" value="Xyl_isomerase-like_sf"/>
</dbReference>
<dbReference type="Pfam" id="PF01261">
    <property type="entry name" value="AP_endonuc_2"/>
    <property type="match status" value="1"/>
</dbReference>
<sequence>MLIAGKCPPEPDALAAAADRGFEVVELYLEKDHLESVAECVAHVEASDVAAVSVHTPHVSLAEKEYLHRTDQLAVALDAFVVFHSGHLNHVDTPELETLDLTAAYGYENKTGVSVRHLRHMVLKPGHGLALDVAHLFMAEADYLTAIEYLLTEYGDRIGLLHLCDSTPVQDGLAFGAGDIDIGAVCRLVDRHFDGTVVLEVMPDDQRAALETVTEHQAEFELSPTRSVAGN</sequence>
<dbReference type="EMBL" id="AOMD01000021">
    <property type="protein sequence ID" value="EMA44743.1"/>
    <property type="molecule type" value="Genomic_DNA"/>
</dbReference>
<accession>M0MHB7</accession>
<name>M0MHB7_9EURY</name>
<evidence type="ECO:0000313" key="3">
    <source>
        <dbReference type="Proteomes" id="UP000011669"/>
    </source>
</evidence>
<dbReference type="RefSeq" id="WP_006077613.1">
    <property type="nucleotide sequence ID" value="NZ_AOMD01000021.1"/>
</dbReference>